<feature type="repeat" description="Pumilio" evidence="2">
    <location>
        <begin position="261"/>
        <end position="298"/>
    </location>
</feature>
<protein>
    <recommendedName>
        <fullName evidence="4">PUM-HD domain-containing protein</fullName>
    </recommendedName>
</protein>
<dbReference type="GO" id="GO:0003729">
    <property type="term" value="F:mRNA binding"/>
    <property type="evidence" value="ECO:0007669"/>
    <property type="project" value="TreeGrafter"/>
</dbReference>
<dbReference type="PROSITE" id="PS50302">
    <property type="entry name" value="PUM"/>
    <property type="match status" value="6"/>
</dbReference>
<dbReference type="PANTHER" id="PTHR12537">
    <property type="entry name" value="RNA BINDING PROTEIN PUMILIO-RELATED"/>
    <property type="match status" value="1"/>
</dbReference>
<name>A0A9P6JH43_9FUNG</name>
<dbReference type="EMBL" id="JAAAHW010004117">
    <property type="protein sequence ID" value="KAF9978557.1"/>
    <property type="molecule type" value="Genomic_DNA"/>
</dbReference>
<evidence type="ECO:0000256" key="2">
    <source>
        <dbReference type="PROSITE-ProRule" id="PRU00317"/>
    </source>
</evidence>
<dbReference type="SMART" id="SM00025">
    <property type="entry name" value="Pumilio"/>
    <property type="match status" value="7"/>
</dbReference>
<feature type="repeat" description="Pumilio" evidence="2">
    <location>
        <begin position="50"/>
        <end position="85"/>
    </location>
</feature>
<dbReference type="CDD" id="cd07920">
    <property type="entry name" value="Pumilio"/>
    <property type="match status" value="1"/>
</dbReference>
<feature type="region of interest" description="Disordered" evidence="3">
    <location>
        <begin position="1"/>
        <end position="36"/>
    </location>
</feature>
<reference evidence="5" key="1">
    <citation type="journal article" date="2020" name="Fungal Divers.">
        <title>Resolving the Mortierellaceae phylogeny through synthesis of multi-gene phylogenetics and phylogenomics.</title>
        <authorList>
            <person name="Vandepol N."/>
            <person name="Liber J."/>
            <person name="Desiro A."/>
            <person name="Na H."/>
            <person name="Kennedy M."/>
            <person name="Barry K."/>
            <person name="Grigoriev I.V."/>
            <person name="Miller A.N."/>
            <person name="O'Donnell K."/>
            <person name="Stajich J.E."/>
            <person name="Bonito G."/>
        </authorList>
    </citation>
    <scope>NUCLEOTIDE SEQUENCE</scope>
    <source>
        <strain evidence="5">MES-2147</strain>
    </source>
</reference>
<feature type="domain" description="PUM-HD" evidence="4">
    <location>
        <begin position="1"/>
        <end position="324"/>
    </location>
</feature>
<dbReference type="PROSITE" id="PS50303">
    <property type="entry name" value="PUM_HD"/>
    <property type="match status" value="1"/>
</dbReference>
<dbReference type="OrthoDB" id="668540at2759"/>
<evidence type="ECO:0000259" key="4">
    <source>
        <dbReference type="PROSITE" id="PS50303"/>
    </source>
</evidence>
<feature type="compositionally biased region" description="Polar residues" evidence="3">
    <location>
        <begin position="23"/>
        <end position="33"/>
    </location>
</feature>
<evidence type="ECO:0000256" key="3">
    <source>
        <dbReference type="SAM" id="MobiDB-lite"/>
    </source>
</evidence>
<organism evidence="5 6">
    <name type="scientific">Modicella reniformis</name>
    <dbReference type="NCBI Taxonomy" id="1440133"/>
    <lineage>
        <taxon>Eukaryota</taxon>
        <taxon>Fungi</taxon>
        <taxon>Fungi incertae sedis</taxon>
        <taxon>Mucoromycota</taxon>
        <taxon>Mortierellomycotina</taxon>
        <taxon>Mortierellomycetes</taxon>
        <taxon>Mortierellales</taxon>
        <taxon>Mortierellaceae</taxon>
        <taxon>Modicella</taxon>
    </lineage>
</organism>
<dbReference type="GO" id="GO:0005737">
    <property type="term" value="C:cytoplasm"/>
    <property type="evidence" value="ECO:0007669"/>
    <property type="project" value="TreeGrafter"/>
</dbReference>
<keyword evidence="1" id="KW-0677">Repeat</keyword>
<feature type="repeat" description="Pumilio" evidence="2">
    <location>
        <begin position="225"/>
        <end position="260"/>
    </location>
</feature>
<evidence type="ECO:0000313" key="6">
    <source>
        <dbReference type="Proteomes" id="UP000749646"/>
    </source>
</evidence>
<proteinExistence type="predicted"/>
<evidence type="ECO:0000256" key="1">
    <source>
        <dbReference type="ARBA" id="ARBA00022737"/>
    </source>
</evidence>
<comment type="caution">
    <text evidence="5">The sequence shown here is derived from an EMBL/GenBank/DDBJ whole genome shotgun (WGS) entry which is preliminary data.</text>
</comment>
<gene>
    <name evidence="5" type="ORF">BGZ65_006949</name>
</gene>
<dbReference type="GO" id="GO:0010608">
    <property type="term" value="P:post-transcriptional regulation of gene expression"/>
    <property type="evidence" value="ECO:0007669"/>
    <property type="project" value="TreeGrafter"/>
</dbReference>
<feature type="repeat" description="Pumilio" evidence="2">
    <location>
        <begin position="86"/>
        <end position="121"/>
    </location>
</feature>
<keyword evidence="6" id="KW-1185">Reference proteome</keyword>
<dbReference type="PANTHER" id="PTHR12537:SF13">
    <property type="entry name" value="PUMILIO HOMOLOGY DOMAIN FAMILY MEMBER 4"/>
    <property type="match status" value="1"/>
</dbReference>
<dbReference type="Pfam" id="PF00806">
    <property type="entry name" value="PUF"/>
    <property type="match status" value="7"/>
</dbReference>
<feature type="repeat" description="Pumilio" evidence="2">
    <location>
        <begin position="189"/>
        <end position="224"/>
    </location>
</feature>
<dbReference type="Proteomes" id="UP000749646">
    <property type="component" value="Unassembled WGS sequence"/>
</dbReference>
<dbReference type="InterPro" id="IPR001313">
    <property type="entry name" value="Pumilio_RNA-bd_rpt"/>
</dbReference>
<accession>A0A9P6JH43</accession>
<dbReference type="InterPro" id="IPR016024">
    <property type="entry name" value="ARM-type_fold"/>
</dbReference>
<evidence type="ECO:0000313" key="5">
    <source>
        <dbReference type="EMBL" id="KAF9978557.1"/>
    </source>
</evidence>
<feature type="repeat" description="Pumilio" evidence="2">
    <location>
        <begin position="153"/>
        <end position="188"/>
    </location>
</feature>
<sequence length="456" mass="51085">MQQQQSQQSQHQQHQQHQQQQQAQGNAKGNSKRPTVDVDANRFAGAMLEGFVGQIYSLCKDQHGCRYLQKKLEEQNETYLNIIFNEVFNHFVELMTDPFGNYLCQKLLEYCGDEQRTVIVETVAPELDLNGNHVIQKCLNRLASEDNQFIYNAISTHCIEVATHRHGCCVLQRCIDHASPSQKIQLVREITYNALALVQDPFGNYVVQYVLDLSDNRFTDALIRRFIGNVCVLSVQKFSSNVIEKCIRVAEPETRKFLIEEMINKARLDKLLRDSYANYVVQTALDFADPIQRAQLVECIRPLLPAIRNTPYGKRIQSKLHRDQLSPVNQLAHLNMNSMGGIGPGMGPGMGGMNGMTGMGNMGAMGNMNTMGMGNMNGMGGMPNSMTMNMANGMNGLGHMNVMPMPNMSNMNNVNGMHHNIPNNLNGNMMGFGFPGMNHFGNVGMIGMNDYNPYGY</sequence>
<dbReference type="SUPFAM" id="SSF48371">
    <property type="entry name" value="ARM repeat"/>
    <property type="match status" value="1"/>
</dbReference>
<dbReference type="InterPro" id="IPR033133">
    <property type="entry name" value="PUM-HD"/>
</dbReference>
<feature type="compositionally biased region" description="Low complexity" evidence="3">
    <location>
        <begin position="1"/>
        <end position="22"/>
    </location>
</feature>
<dbReference type="Gene3D" id="1.25.10.10">
    <property type="entry name" value="Leucine-rich Repeat Variant"/>
    <property type="match status" value="2"/>
</dbReference>
<dbReference type="AlphaFoldDB" id="A0A9P6JH43"/>
<dbReference type="InterPro" id="IPR011989">
    <property type="entry name" value="ARM-like"/>
</dbReference>
<dbReference type="InterPro" id="IPR033712">
    <property type="entry name" value="Pumilio_RNA-bd"/>
</dbReference>
<feature type="non-terminal residue" evidence="5">
    <location>
        <position position="456"/>
    </location>
</feature>